<dbReference type="EMBL" id="DF838184">
    <property type="protein sequence ID" value="GAT42682.1"/>
    <property type="molecule type" value="Genomic_DNA"/>
</dbReference>
<evidence type="ECO:0000313" key="2">
    <source>
        <dbReference type="EMBL" id="GAT42682.1"/>
    </source>
</evidence>
<sequence length="200" mass="22273">MPSPSTNADQPPHRYTQPQPQAPDRRPLQLRHRPRRTPPPHPPRSHSRLRQAQARRAEHQRRPPCSRPRATSSHPASGFKPPTTAKPSSTEHRATATENRAPATETHNRTPPATRHLASPRHPASALSIPSAVHHRLCNGRRIRWMGTGQMDGWVAVSCPLVVSQQHTCYPRRVISTFGRQRGAYPQSAAVGPWGGLAWV</sequence>
<protein>
    <submittedName>
        <fullName evidence="2">Uncharacterized protein</fullName>
    </submittedName>
</protein>
<feature type="compositionally biased region" description="Basic residues" evidence="1">
    <location>
        <begin position="28"/>
        <end position="49"/>
    </location>
</feature>
<organism evidence="2 4">
    <name type="scientific">Mycena chlorophos</name>
    <name type="common">Agaric fungus</name>
    <name type="synonym">Agaricus chlorophos</name>
    <dbReference type="NCBI Taxonomy" id="658473"/>
    <lineage>
        <taxon>Eukaryota</taxon>
        <taxon>Fungi</taxon>
        <taxon>Dikarya</taxon>
        <taxon>Basidiomycota</taxon>
        <taxon>Agaricomycotina</taxon>
        <taxon>Agaricomycetes</taxon>
        <taxon>Agaricomycetidae</taxon>
        <taxon>Agaricales</taxon>
        <taxon>Marasmiineae</taxon>
        <taxon>Mycenaceae</taxon>
        <taxon>Mycena</taxon>
    </lineage>
</organism>
<accession>A0ABQ0KWT4</accession>
<evidence type="ECO:0000256" key="1">
    <source>
        <dbReference type="SAM" id="MobiDB-lite"/>
    </source>
</evidence>
<keyword evidence="4" id="KW-1185">Reference proteome</keyword>
<feature type="region of interest" description="Disordered" evidence="1">
    <location>
        <begin position="1"/>
        <end position="128"/>
    </location>
</feature>
<evidence type="ECO:0000313" key="3">
    <source>
        <dbReference type="EMBL" id="GAT60475.1"/>
    </source>
</evidence>
<proteinExistence type="predicted"/>
<evidence type="ECO:0000313" key="4">
    <source>
        <dbReference type="Proteomes" id="UP000815677"/>
    </source>
</evidence>
<gene>
    <name evidence="2" type="ORF">MCHLO_00390</name>
    <name evidence="3" type="ORF">MCHLO_16609</name>
</gene>
<name>A0ABQ0KWT4_MYCCL</name>
<reference evidence="2" key="1">
    <citation type="submission" date="2014-09" db="EMBL/GenBank/DDBJ databases">
        <title>Genome sequence of the luminous mushroom Mycena chlorophos for searching fungal bioluminescence genes.</title>
        <authorList>
            <person name="Tanaka Y."/>
            <person name="Kasuga D."/>
            <person name="Oba Y."/>
            <person name="Hase S."/>
            <person name="Sato K."/>
            <person name="Oba Y."/>
            <person name="Sakakibara Y."/>
        </authorList>
    </citation>
    <scope>NUCLEOTIDE SEQUENCE</scope>
</reference>
<dbReference type="EMBL" id="DF849951">
    <property type="protein sequence ID" value="GAT60475.1"/>
    <property type="molecule type" value="Genomic_DNA"/>
</dbReference>
<dbReference type="Proteomes" id="UP000815677">
    <property type="component" value="Unassembled WGS sequence"/>
</dbReference>